<feature type="region of interest" description="Disordered" evidence="3">
    <location>
        <begin position="108"/>
        <end position="167"/>
    </location>
</feature>
<evidence type="ECO:0000256" key="1">
    <source>
        <dbReference type="ARBA" id="ARBA00022741"/>
    </source>
</evidence>
<dbReference type="EMBL" id="HBEC01011480">
    <property type="protein sequence ID" value="CAD8285221.1"/>
    <property type="molecule type" value="Transcribed_RNA"/>
</dbReference>
<gene>
    <name evidence="5" type="ORF">CEUR00632_LOCUS5259</name>
</gene>
<keyword evidence="1" id="KW-0547">Nucleotide-binding</keyword>
<keyword evidence="2" id="KW-0067">ATP-binding</keyword>
<organism evidence="5">
    <name type="scientific">Chlamydomonas euryale</name>
    <dbReference type="NCBI Taxonomy" id="1486919"/>
    <lineage>
        <taxon>Eukaryota</taxon>
        <taxon>Viridiplantae</taxon>
        <taxon>Chlorophyta</taxon>
        <taxon>core chlorophytes</taxon>
        <taxon>Chlorophyceae</taxon>
        <taxon>CS clade</taxon>
        <taxon>Chlamydomonadales</taxon>
        <taxon>Chlamydomonadaceae</taxon>
        <taxon>Chlamydomonas</taxon>
    </lineage>
</organism>
<dbReference type="InterPro" id="IPR000719">
    <property type="entry name" value="Prot_kinase_dom"/>
</dbReference>
<feature type="region of interest" description="Disordered" evidence="3">
    <location>
        <begin position="180"/>
        <end position="200"/>
    </location>
</feature>
<dbReference type="SUPFAM" id="SSF56112">
    <property type="entry name" value="Protein kinase-like (PK-like)"/>
    <property type="match status" value="1"/>
</dbReference>
<dbReference type="PROSITE" id="PS50011">
    <property type="entry name" value="PROTEIN_KINASE_DOM"/>
    <property type="match status" value="1"/>
</dbReference>
<reference evidence="5" key="1">
    <citation type="submission" date="2021-01" db="EMBL/GenBank/DDBJ databases">
        <authorList>
            <person name="Corre E."/>
            <person name="Pelletier E."/>
            <person name="Niang G."/>
            <person name="Scheremetjew M."/>
            <person name="Finn R."/>
            <person name="Kale V."/>
            <person name="Holt S."/>
            <person name="Cochrane G."/>
            <person name="Meng A."/>
            <person name="Brown T."/>
            <person name="Cohen L."/>
        </authorList>
    </citation>
    <scope>NUCLEOTIDE SEQUENCE</scope>
    <source>
        <strain evidence="5">CCMP219</strain>
    </source>
</reference>
<sequence length="200" mass="21397">MFEIMALFPLFPGSNEMDQLAKIHDVMGTPSPELLSQIKCRDMDLNFPYREGTGIAALVPHISPEALDLIEKMIAYNADDRVSARQALKHPFFKELREADRARQRAALSTVDSTLSSLRGGRSGKPANARGKTVPAPPNAAKARGAKGIATPGGDGGLPPIEGKGKPVIHAWKGNEVLSNRVPTSNKANAPKAMPVLVKS</sequence>
<evidence type="ECO:0000256" key="2">
    <source>
        <dbReference type="ARBA" id="ARBA00022840"/>
    </source>
</evidence>
<dbReference type="PANTHER" id="PTHR24055">
    <property type="entry name" value="MITOGEN-ACTIVATED PROTEIN KINASE"/>
    <property type="match status" value="1"/>
</dbReference>
<evidence type="ECO:0000259" key="4">
    <source>
        <dbReference type="PROSITE" id="PS50011"/>
    </source>
</evidence>
<evidence type="ECO:0000256" key="3">
    <source>
        <dbReference type="SAM" id="MobiDB-lite"/>
    </source>
</evidence>
<dbReference type="InterPro" id="IPR011009">
    <property type="entry name" value="Kinase-like_dom_sf"/>
</dbReference>
<accession>A0A7R9V655</accession>
<evidence type="ECO:0000313" key="5">
    <source>
        <dbReference type="EMBL" id="CAD8285221.1"/>
    </source>
</evidence>
<protein>
    <recommendedName>
        <fullName evidence="4">Protein kinase domain-containing protein</fullName>
    </recommendedName>
</protein>
<dbReference type="InterPro" id="IPR050117">
    <property type="entry name" value="MAPK"/>
</dbReference>
<dbReference type="Gene3D" id="1.10.510.10">
    <property type="entry name" value="Transferase(Phosphotransferase) domain 1"/>
    <property type="match status" value="1"/>
</dbReference>
<name>A0A7R9V655_9CHLO</name>
<proteinExistence type="predicted"/>
<dbReference type="AlphaFoldDB" id="A0A7R9V655"/>
<dbReference type="GO" id="GO:0004672">
    <property type="term" value="F:protein kinase activity"/>
    <property type="evidence" value="ECO:0007669"/>
    <property type="project" value="InterPro"/>
</dbReference>
<feature type="domain" description="Protein kinase" evidence="4">
    <location>
        <begin position="1"/>
        <end position="93"/>
    </location>
</feature>
<dbReference type="GO" id="GO:0005524">
    <property type="term" value="F:ATP binding"/>
    <property type="evidence" value="ECO:0007669"/>
    <property type="project" value="UniProtKB-KW"/>
</dbReference>